<dbReference type="GO" id="GO:0016740">
    <property type="term" value="F:transferase activity"/>
    <property type="evidence" value="ECO:0007669"/>
    <property type="project" value="UniProtKB-KW"/>
</dbReference>
<evidence type="ECO:0000256" key="1">
    <source>
        <dbReference type="SAM" id="MobiDB-lite"/>
    </source>
</evidence>
<dbReference type="EMBL" id="BAAADD010000008">
    <property type="protein sequence ID" value="GAA0580114.1"/>
    <property type="molecule type" value="Genomic_DNA"/>
</dbReference>
<evidence type="ECO:0000259" key="2">
    <source>
        <dbReference type="Pfam" id="PF04230"/>
    </source>
</evidence>
<evidence type="ECO:0000313" key="3">
    <source>
        <dbReference type="EMBL" id="GAA0580114.1"/>
    </source>
</evidence>
<dbReference type="Proteomes" id="UP001499951">
    <property type="component" value="Unassembled WGS sequence"/>
</dbReference>
<keyword evidence="4" id="KW-1185">Reference proteome</keyword>
<name>A0ABN1F2G9_9PROT</name>
<feature type="compositionally biased region" description="Basic and acidic residues" evidence="1">
    <location>
        <begin position="294"/>
        <end position="304"/>
    </location>
</feature>
<reference evidence="3 4" key="1">
    <citation type="journal article" date="2019" name="Int. J. Syst. Evol. Microbiol.">
        <title>The Global Catalogue of Microorganisms (GCM) 10K type strain sequencing project: providing services to taxonomists for standard genome sequencing and annotation.</title>
        <authorList>
            <consortium name="The Broad Institute Genomics Platform"/>
            <consortium name="The Broad Institute Genome Sequencing Center for Infectious Disease"/>
            <person name="Wu L."/>
            <person name="Ma J."/>
        </authorList>
    </citation>
    <scope>NUCLEOTIDE SEQUENCE [LARGE SCALE GENOMIC DNA]</scope>
    <source>
        <strain evidence="3 4">JCM 15089</strain>
    </source>
</reference>
<sequence>MFFCRIPDGNFGDDLNPYLWPRLLPDAFDGAVEYRPKDNHAIDLADPQEELFVGIGTLIRRELPATAIKHVFGSGFGYGALPDDGNWHYHCVRGPLTAAKLGLDPAKGITDPAVLIRLLPRPASEKRHRVSFIPHWEMAISGDWQAVCRLAGIHYIDPRRSPAEVMADIAATETLITEALHGAIVADALRVPWTPVSSKHTILDFKWHDWCGSVGLTYAPTAVPTFWRPRPHIGRLINGAKQLQAAATLAYLIKSGRPMLSRDGVLENRIERLLETLDAFCRPRGFRLNTGSRGDAEARRETADPRTVAGE</sequence>
<proteinExistence type="predicted"/>
<keyword evidence="3" id="KW-0808">Transferase</keyword>
<feature type="domain" description="Polysaccharide pyruvyl transferase" evidence="2">
    <location>
        <begin position="86"/>
        <end position="199"/>
    </location>
</feature>
<dbReference type="InterPro" id="IPR007345">
    <property type="entry name" value="Polysacch_pyruvyl_Trfase"/>
</dbReference>
<dbReference type="Pfam" id="PF04230">
    <property type="entry name" value="PS_pyruv_trans"/>
    <property type="match status" value="1"/>
</dbReference>
<gene>
    <name evidence="3" type="ORF">GCM10008942_31270</name>
</gene>
<comment type="caution">
    <text evidence="3">The sequence shown here is derived from an EMBL/GenBank/DDBJ whole genome shotgun (WGS) entry which is preliminary data.</text>
</comment>
<protein>
    <submittedName>
        <fullName evidence="3">Polysaccharide pyruvyl transferase family protein</fullName>
    </submittedName>
</protein>
<evidence type="ECO:0000313" key="4">
    <source>
        <dbReference type="Proteomes" id="UP001499951"/>
    </source>
</evidence>
<feature type="region of interest" description="Disordered" evidence="1">
    <location>
        <begin position="291"/>
        <end position="311"/>
    </location>
</feature>
<organism evidence="3 4">
    <name type="scientific">Rhizomicrobium electricum</name>
    <dbReference type="NCBI Taxonomy" id="480070"/>
    <lineage>
        <taxon>Bacteria</taxon>
        <taxon>Pseudomonadati</taxon>
        <taxon>Pseudomonadota</taxon>
        <taxon>Alphaproteobacteria</taxon>
        <taxon>Micropepsales</taxon>
        <taxon>Micropepsaceae</taxon>
        <taxon>Rhizomicrobium</taxon>
    </lineage>
</organism>
<accession>A0ABN1F2G9</accession>